<dbReference type="GO" id="GO:0016788">
    <property type="term" value="F:hydrolase activity, acting on ester bonds"/>
    <property type="evidence" value="ECO:0007669"/>
    <property type="project" value="InterPro"/>
</dbReference>
<dbReference type="PANTHER" id="PTHR45648:SF22">
    <property type="entry name" value="GDSL LIPASE_ACYLHYDROLASE FAMILY PROTEIN (AFU_ORTHOLOGUE AFUA_4G14700)"/>
    <property type="match status" value="1"/>
</dbReference>
<dbReference type="PANTHER" id="PTHR45648">
    <property type="entry name" value="GDSL LIPASE/ACYLHYDROLASE FAMILY PROTEIN (AFU_ORTHOLOGUE AFUA_4G14700)"/>
    <property type="match status" value="1"/>
</dbReference>
<feature type="chain" id="PRO_5006915740" evidence="2">
    <location>
        <begin position="24"/>
        <end position="432"/>
    </location>
</feature>
<dbReference type="PATRIC" id="fig|454.4.peg.145"/>
<dbReference type="SUPFAM" id="SSF52266">
    <property type="entry name" value="SGNH hydrolase"/>
    <property type="match status" value="1"/>
</dbReference>
<dbReference type="AlphaFoldDB" id="A0A0W0WQH8"/>
<dbReference type="InterPro" id="IPR051058">
    <property type="entry name" value="GDSL_Est/Lipase"/>
</dbReference>
<evidence type="ECO:0000313" key="4">
    <source>
        <dbReference type="Proteomes" id="UP000054761"/>
    </source>
</evidence>
<keyword evidence="2" id="KW-0732">Signal</keyword>
<dbReference type="InterPro" id="IPR001087">
    <property type="entry name" value="GDSL"/>
</dbReference>
<keyword evidence="4" id="KW-1185">Reference proteome</keyword>
<gene>
    <name evidence="3" type="ORF">Lisr_0137</name>
</gene>
<dbReference type="Pfam" id="PF00657">
    <property type="entry name" value="Lipase_GDSL"/>
    <property type="match status" value="1"/>
</dbReference>
<comment type="caution">
    <text evidence="3">The sequence shown here is derived from an EMBL/GenBank/DDBJ whole genome shotgun (WGS) entry which is preliminary data.</text>
</comment>
<dbReference type="STRING" id="454.Lisr_0137"/>
<name>A0A0W0WQH8_9GAMM</name>
<evidence type="ECO:0000256" key="1">
    <source>
        <dbReference type="ARBA" id="ARBA00022801"/>
    </source>
</evidence>
<dbReference type="OrthoDB" id="5292073at2"/>
<dbReference type="NCBIfam" id="NF045907">
    <property type="entry name" value="LplActasePlaCLeg"/>
    <property type="match status" value="1"/>
</dbReference>
<dbReference type="RefSeq" id="WP_058500541.1">
    <property type="nucleotide sequence ID" value="NZ_CAAAJA010000015.1"/>
</dbReference>
<evidence type="ECO:0000256" key="2">
    <source>
        <dbReference type="SAM" id="SignalP"/>
    </source>
</evidence>
<reference evidence="3 4" key="1">
    <citation type="submission" date="2015-11" db="EMBL/GenBank/DDBJ databases">
        <title>Genomic analysis of 38 Legionella species identifies large and diverse effector repertoires.</title>
        <authorList>
            <person name="Burstein D."/>
            <person name="Amaro F."/>
            <person name="Zusman T."/>
            <person name="Lifshitz Z."/>
            <person name="Cohen O."/>
            <person name="Gilbert J.A."/>
            <person name="Pupko T."/>
            <person name="Shuman H.A."/>
            <person name="Segal G."/>
        </authorList>
    </citation>
    <scope>NUCLEOTIDE SEQUENCE [LARGE SCALE GENOMIC DNA]</scope>
    <source>
        <strain evidence="3 4">Bercovier 4</strain>
    </source>
</reference>
<dbReference type="EMBL" id="LNYH01000004">
    <property type="protein sequence ID" value="KTD34593.1"/>
    <property type="molecule type" value="Genomic_DNA"/>
</dbReference>
<organism evidence="3 4">
    <name type="scientific">Legionella israelensis</name>
    <dbReference type="NCBI Taxonomy" id="454"/>
    <lineage>
        <taxon>Bacteria</taxon>
        <taxon>Pseudomonadati</taxon>
        <taxon>Pseudomonadota</taxon>
        <taxon>Gammaproteobacteria</taxon>
        <taxon>Legionellales</taxon>
        <taxon>Legionellaceae</taxon>
        <taxon>Legionella</taxon>
    </lineage>
</organism>
<protein>
    <submittedName>
        <fullName evidence="3">Phospholipase/lecithinase/hemolysin</fullName>
    </submittedName>
</protein>
<sequence>MSKRSNLFSSILSFMLCTSLCFAAPPVKSIVVFGDSLSDIGNTSHLLKSLRKDENPSYLVRPLKVYVINKMEEFAEEYYVPQILLDAGIRQVTEFFDYQLAPMLADLIGSIRRVPVLPEKPYWNHRFSNGRVWFEYLAPMLGIDKEEEEQYINKAFGGSWAMTYNRQLTIWNFIQHPLLTLKTLINGKLIPPSLGLIVQAYLMEHQQIDSQAHYFIFSGNNDYVNALIFEDTYEPEVMNRYIDNVLNDLSASIHKLSQAGARHFVIIGIPHVGNTPKFIHTAESAILNQAVDQHNQRLQQLITDWQASLSSVADFIYIDAQDIFSKALTEPTRYGFTNITDACIDVKLPMFNLIASRSPFTHNYVLQYAQVLQYRHPQFTQGETNYHVCQTPENYLFWDEIHPSTRAHHYFAYEICLALKDKGYDTHCNMPT</sequence>
<dbReference type="Proteomes" id="UP000054761">
    <property type="component" value="Unassembled WGS sequence"/>
</dbReference>
<proteinExistence type="predicted"/>
<dbReference type="Gene3D" id="3.40.50.1110">
    <property type="entry name" value="SGNH hydrolase"/>
    <property type="match status" value="1"/>
</dbReference>
<evidence type="ECO:0000313" key="3">
    <source>
        <dbReference type="EMBL" id="KTD34593.1"/>
    </source>
</evidence>
<accession>A0A0W0WQH8</accession>
<keyword evidence="1" id="KW-0378">Hydrolase</keyword>
<feature type="signal peptide" evidence="2">
    <location>
        <begin position="1"/>
        <end position="23"/>
    </location>
</feature>
<dbReference type="CDD" id="cd01846">
    <property type="entry name" value="fatty_acyltransferase_like"/>
    <property type="match status" value="1"/>
</dbReference>
<dbReference type="InterPro" id="IPR036514">
    <property type="entry name" value="SGNH_hydro_sf"/>
</dbReference>